<accession>A0ABV9JYS2</accession>
<keyword evidence="3" id="KW-1185">Reference proteome</keyword>
<evidence type="ECO:0000256" key="1">
    <source>
        <dbReference type="SAM" id="Phobius"/>
    </source>
</evidence>
<dbReference type="InterPro" id="IPR025441">
    <property type="entry name" value="DUF4181"/>
</dbReference>
<feature type="transmembrane region" description="Helical" evidence="1">
    <location>
        <begin position="44"/>
        <end position="61"/>
    </location>
</feature>
<keyword evidence="1" id="KW-1133">Transmembrane helix</keyword>
<proteinExistence type="predicted"/>
<dbReference type="Proteomes" id="UP001595988">
    <property type="component" value="Unassembled WGS sequence"/>
</dbReference>
<protein>
    <submittedName>
        <fullName evidence="2">DUF4181 domain-containing protein</fullName>
    </submittedName>
</protein>
<gene>
    <name evidence="2" type="ORF">ACFO3P_11110</name>
</gene>
<dbReference type="Pfam" id="PF13789">
    <property type="entry name" value="DUF4181"/>
    <property type="match status" value="1"/>
</dbReference>
<comment type="caution">
    <text evidence="2">The sequence shown here is derived from an EMBL/GenBank/DDBJ whole genome shotgun (WGS) entry which is preliminary data.</text>
</comment>
<feature type="transmembrane region" description="Helical" evidence="1">
    <location>
        <begin position="6"/>
        <end position="23"/>
    </location>
</feature>
<name>A0ABV9JYS2_9BACI</name>
<organism evidence="2 3">
    <name type="scientific">Oceanobacillus aidingensis</name>
    <dbReference type="NCBI Taxonomy" id="645964"/>
    <lineage>
        <taxon>Bacteria</taxon>
        <taxon>Bacillati</taxon>
        <taxon>Bacillota</taxon>
        <taxon>Bacilli</taxon>
        <taxon>Bacillales</taxon>
        <taxon>Bacillaceae</taxon>
        <taxon>Oceanobacillus</taxon>
    </lineage>
</organism>
<reference evidence="3" key="1">
    <citation type="journal article" date="2019" name="Int. J. Syst. Evol. Microbiol.">
        <title>The Global Catalogue of Microorganisms (GCM) 10K type strain sequencing project: providing services to taxonomists for standard genome sequencing and annotation.</title>
        <authorList>
            <consortium name="The Broad Institute Genomics Platform"/>
            <consortium name="The Broad Institute Genome Sequencing Center for Infectious Disease"/>
            <person name="Wu L."/>
            <person name="Ma J."/>
        </authorList>
    </citation>
    <scope>NUCLEOTIDE SEQUENCE [LARGE SCALE GENOMIC DNA]</scope>
    <source>
        <strain evidence="3">CCUG 37257</strain>
    </source>
</reference>
<dbReference type="RefSeq" id="WP_226895139.1">
    <property type="nucleotide sequence ID" value="NZ_JBHSFT010000015.1"/>
</dbReference>
<feature type="transmembrane region" description="Helical" evidence="1">
    <location>
        <begin position="67"/>
        <end position="82"/>
    </location>
</feature>
<dbReference type="EMBL" id="JBHSFT010000015">
    <property type="protein sequence ID" value="MFC4662723.1"/>
    <property type="molecule type" value="Genomic_DNA"/>
</dbReference>
<evidence type="ECO:0000313" key="3">
    <source>
        <dbReference type="Proteomes" id="UP001595988"/>
    </source>
</evidence>
<keyword evidence="1" id="KW-0472">Membrane</keyword>
<sequence length="83" mass="9952">MYLFSSFVIAILILNHFVNRYLMKKWEIQIADLGRKYVNRLHKYGERILYLVNLIVMVIAINDFPHLRIWIFIGMATVAYSFI</sequence>
<keyword evidence="1" id="KW-0812">Transmembrane</keyword>
<evidence type="ECO:0000313" key="2">
    <source>
        <dbReference type="EMBL" id="MFC4662723.1"/>
    </source>
</evidence>